<sequence>MSNYNNIFEKINSSSDISQITNNITQLYLKDTNLKDHLQCFLNEIVKLKKCVQKNEHKAFDYYQKSAEMNDSYGVYFVGVCHEEEIGVEKNEHKAFIYYQKFAEMGDASGTF</sequence>
<accession>A0A397V9L1</accession>
<dbReference type="SMART" id="SM00671">
    <property type="entry name" value="SEL1"/>
    <property type="match status" value="2"/>
</dbReference>
<dbReference type="SUPFAM" id="SSF81901">
    <property type="entry name" value="HCP-like"/>
    <property type="match status" value="1"/>
</dbReference>
<organism evidence="1 2">
    <name type="scientific">Gigaspora rosea</name>
    <dbReference type="NCBI Taxonomy" id="44941"/>
    <lineage>
        <taxon>Eukaryota</taxon>
        <taxon>Fungi</taxon>
        <taxon>Fungi incertae sedis</taxon>
        <taxon>Mucoromycota</taxon>
        <taxon>Glomeromycotina</taxon>
        <taxon>Glomeromycetes</taxon>
        <taxon>Diversisporales</taxon>
        <taxon>Gigasporaceae</taxon>
        <taxon>Gigaspora</taxon>
    </lineage>
</organism>
<dbReference type="Pfam" id="PF08238">
    <property type="entry name" value="Sel1"/>
    <property type="match status" value="2"/>
</dbReference>
<dbReference type="InterPro" id="IPR011990">
    <property type="entry name" value="TPR-like_helical_dom_sf"/>
</dbReference>
<dbReference type="InterPro" id="IPR052945">
    <property type="entry name" value="Mitotic_Regulator"/>
</dbReference>
<dbReference type="PANTHER" id="PTHR43628">
    <property type="entry name" value="ACTIVATOR OF C KINASE PROTEIN 1-RELATED"/>
    <property type="match status" value="1"/>
</dbReference>
<dbReference type="Gene3D" id="1.25.40.10">
    <property type="entry name" value="Tetratricopeptide repeat domain"/>
    <property type="match status" value="1"/>
</dbReference>
<dbReference type="PANTHER" id="PTHR43628:SF1">
    <property type="entry name" value="CHITIN SYNTHASE REGULATORY FACTOR 2-RELATED"/>
    <property type="match status" value="1"/>
</dbReference>
<name>A0A397V9L1_9GLOM</name>
<evidence type="ECO:0000313" key="1">
    <source>
        <dbReference type="EMBL" id="RIB19130.1"/>
    </source>
</evidence>
<protein>
    <recommendedName>
        <fullName evidence="3">HCP-like protein</fullName>
    </recommendedName>
</protein>
<evidence type="ECO:0008006" key="3">
    <source>
        <dbReference type="Google" id="ProtNLM"/>
    </source>
</evidence>
<dbReference type="Proteomes" id="UP000266673">
    <property type="component" value="Unassembled WGS sequence"/>
</dbReference>
<dbReference type="EMBL" id="QKWP01000494">
    <property type="protein sequence ID" value="RIB19130.1"/>
    <property type="molecule type" value="Genomic_DNA"/>
</dbReference>
<dbReference type="OrthoDB" id="2384430at2759"/>
<evidence type="ECO:0000313" key="2">
    <source>
        <dbReference type="Proteomes" id="UP000266673"/>
    </source>
</evidence>
<proteinExistence type="predicted"/>
<dbReference type="InterPro" id="IPR006597">
    <property type="entry name" value="Sel1-like"/>
</dbReference>
<dbReference type="AlphaFoldDB" id="A0A397V9L1"/>
<reference evidence="1 2" key="1">
    <citation type="submission" date="2018-06" db="EMBL/GenBank/DDBJ databases">
        <title>Comparative genomics reveals the genomic features of Rhizophagus irregularis, R. cerebriforme, R. diaphanum and Gigaspora rosea, and their symbiotic lifestyle signature.</title>
        <authorList>
            <person name="Morin E."/>
            <person name="San Clemente H."/>
            <person name="Chen E.C.H."/>
            <person name="De La Providencia I."/>
            <person name="Hainaut M."/>
            <person name="Kuo A."/>
            <person name="Kohler A."/>
            <person name="Murat C."/>
            <person name="Tang N."/>
            <person name="Roy S."/>
            <person name="Loubradou J."/>
            <person name="Henrissat B."/>
            <person name="Grigoriev I.V."/>
            <person name="Corradi N."/>
            <person name="Roux C."/>
            <person name="Martin F.M."/>
        </authorList>
    </citation>
    <scope>NUCLEOTIDE SEQUENCE [LARGE SCALE GENOMIC DNA]</scope>
    <source>
        <strain evidence="1 2">DAOM 194757</strain>
    </source>
</reference>
<gene>
    <name evidence="1" type="ORF">C2G38_2182735</name>
</gene>
<comment type="caution">
    <text evidence="1">The sequence shown here is derived from an EMBL/GenBank/DDBJ whole genome shotgun (WGS) entry which is preliminary data.</text>
</comment>
<keyword evidence="2" id="KW-1185">Reference proteome</keyword>